<name>A0A9X0UF92_9PROT</name>
<accession>A0A9X0UF92</accession>
<gene>
    <name evidence="2" type="ORF">H7965_24845</name>
</gene>
<dbReference type="PIRSF" id="PIRSF033239">
    <property type="entry name" value="ExoD"/>
    <property type="match status" value="1"/>
</dbReference>
<keyword evidence="1" id="KW-0472">Membrane</keyword>
<dbReference type="PANTHER" id="PTHR41795">
    <property type="entry name" value="EXOPOLYSACCHARIDE SYNTHESIS PROTEIN"/>
    <property type="match status" value="1"/>
</dbReference>
<evidence type="ECO:0000313" key="2">
    <source>
        <dbReference type="EMBL" id="MBC4018507.1"/>
    </source>
</evidence>
<evidence type="ECO:0000313" key="3">
    <source>
        <dbReference type="Proteomes" id="UP000600101"/>
    </source>
</evidence>
<feature type="transmembrane region" description="Helical" evidence="1">
    <location>
        <begin position="162"/>
        <end position="186"/>
    </location>
</feature>
<reference evidence="2" key="1">
    <citation type="submission" date="2020-08" db="EMBL/GenBank/DDBJ databases">
        <authorList>
            <person name="Hu Y."/>
            <person name="Nguyen S.V."/>
            <person name="Li F."/>
            <person name="Fanning S."/>
        </authorList>
    </citation>
    <scope>NUCLEOTIDE SEQUENCE</scope>
    <source>
        <strain evidence="2">SYSU D8009</strain>
    </source>
</reference>
<dbReference type="EMBL" id="JACOMF010000059">
    <property type="protein sequence ID" value="MBC4018507.1"/>
    <property type="molecule type" value="Genomic_DNA"/>
</dbReference>
<dbReference type="PANTHER" id="PTHR41795:SF1">
    <property type="entry name" value="EXOPOLYSACCHARIDE SYNTHESIS PROTEIN"/>
    <property type="match status" value="1"/>
</dbReference>
<dbReference type="AlphaFoldDB" id="A0A9X0UF92"/>
<evidence type="ECO:0000256" key="1">
    <source>
        <dbReference type="SAM" id="Phobius"/>
    </source>
</evidence>
<keyword evidence="1" id="KW-1133">Transmembrane helix</keyword>
<proteinExistence type="predicted"/>
<comment type="caution">
    <text evidence="2">The sequence shown here is derived from an EMBL/GenBank/DDBJ whole genome shotgun (WGS) entry which is preliminary data.</text>
</comment>
<keyword evidence="1" id="KW-0812">Transmembrane</keyword>
<protein>
    <submittedName>
        <fullName evidence="2">Exopolysaccharide biosynthesis protein</fullName>
    </submittedName>
</protein>
<keyword evidence="3" id="KW-1185">Reference proteome</keyword>
<feature type="transmembrane region" description="Helical" evidence="1">
    <location>
        <begin position="37"/>
        <end position="66"/>
    </location>
</feature>
<organism evidence="2 3">
    <name type="scientific">Siccirubricoccus deserti</name>
    <dbReference type="NCBI Taxonomy" id="2013562"/>
    <lineage>
        <taxon>Bacteria</taxon>
        <taxon>Pseudomonadati</taxon>
        <taxon>Pseudomonadota</taxon>
        <taxon>Alphaproteobacteria</taxon>
        <taxon>Acetobacterales</taxon>
        <taxon>Roseomonadaceae</taxon>
        <taxon>Siccirubricoccus</taxon>
    </lineage>
</organism>
<dbReference type="RefSeq" id="WP_186773257.1">
    <property type="nucleotide sequence ID" value="NZ_JACOMF010000059.1"/>
</dbReference>
<dbReference type="Proteomes" id="UP000600101">
    <property type="component" value="Unassembled WGS sequence"/>
</dbReference>
<dbReference type="InterPro" id="IPR010331">
    <property type="entry name" value="ExoD"/>
</dbReference>
<sequence length="193" mass="19996">MGPRVPGSVALDDLLVEIGGGEVTFEGLIDRLGERSFGLVVLLLAIVALAPGASTLAGLLLAFLALQMALAHPQPSFPRHLARRRLDGRHLAWAARRAVPALRCLEGVARPRWPTPHGATQRLVGVAVLLLGALLLAPVPLSNIPPALVLVLIASAHLERDGLLLCAGLLAALVLLALASAAAWAATKACVGF</sequence>
<dbReference type="Pfam" id="PF06055">
    <property type="entry name" value="ExoD"/>
    <property type="match status" value="1"/>
</dbReference>